<dbReference type="Proteomes" id="UP000236752">
    <property type="component" value="Unassembled WGS sequence"/>
</dbReference>
<dbReference type="EMBL" id="FNUZ01000001">
    <property type="protein sequence ID" value="SEF63709.1"/>
    <property type="molecule type" value="Genomic_DNA"/>
</dbReference>
<dbReference type="AlphaFoldDB" id="A0A1H5TLS1"/>
<evidence type="ECO:0000313" key="2">
    <source>
        <dbReference type="EMBL" id="SEF63709.1"/>
    </source>
</evidence>
<protein>
    <submittedName>
        <fullName evidence="2">Putative MetA-pathway of phenol degradation</fullName>
    </submittedName>
</protein>
<proteinExistence type="predicted"/>
<reference evidence="2 3" key="1">
    <citation type="submission" date="2016-10" db="EMBL/GenBank/DDBJ databases">
        <authorList>
            <person name="de Groot N.N."/>
        </authorList>
    </citation>
    <scope>NUCLEOTIDE SEQUENCE [LARGE SCALE GENOMIC DNA]</scope>
    <source>
        <strain evidence="2 3">DSM 26915</strain>
    </source>
</reference>
<dbReference type="InterPro" id="IPR025737">
    <property type="entry name" value="FApF"/>
</dbReference>
<keyword evidence="1" id="KW-0732">Signal</keyword>
<dbReference type="Pfam" id="PF13557">
    <property type="entry name" value="Phenol_MetA_deg"/>
    <property type="match status" value="1"/>
</dbReference>
<feature type="signal peptide" evidence="1">
    <location>
        <begin position="1"/>
        <end position="22"/>
    </location>
</feature>
<organism evidence="2 3">
    <name type="scientific">Thalassococcus halodurans</name>
    <dbReference type="NCBI Taxonomy" id="373675"/>
    <lineage>
        <taxon>Bacteria</taxon>
        <taxon>Pseudomonadati</taxon>
        <taxon>Pseudomonadota</taxon>
        <taxon>Alphaproteobacteria</taxon>
        <taxon>Rhodobacterales</taxon>
        <taxon>Roseobacteraceae</taxon>
        <taxon>Thalassococcus</taxon>
    </lineage>
</organism>
<evidence type="ECO:0000256" key="1">
    <source>
        <dbReference type="SAM" id="SignalP"/>
    </source>
</evidence>
<name>A0A1H5TLS1_9RHOB</name>
<evidence type="ECO:0000313" key="3">
    <source>
        <dbReference type="Proteomes" id="UP000236752"/>
    </source>
</evidence>
<accession>A0A1H5TLS1</accession>
<dbReference type="OrthoDB" id="191143at2"/>
<keyword evidence="3" id="KW-1185">Reference proteome</keyword>
<feature type="chain" id="PRO_5009285172" evidence="1">
    <location>
        <begin position="23"/>
        <end position="287"/>
    </location>
</feature>
<dbReference type="RefSeq" id="WP_103909023.1">
    <property type="nucleotide sequence ID" value="NZ_FNUZ01000001.1"/>
</dbReference>
<sequence length="287" mass="30394">MKITYTLGAAATALALAGPAQAIDVGPGDYTILPGGTNLGMVYWQHLSSDTLKIDGNEIPSSKLEGDVVILRNVNFFELGSMPAAFHLVMPFASLEADIGGVEQEVTNGLGDTTMGLTVWPVQPDNPETGTTLGFSLFATLPTGNFEPGKIGIGEGTTTLTPQLGLIQGLGGGWYFDGVLDVAIKADSTVDGVEYKRDPSWQMQAMLRKQWGPTTSLAIGYSGKRGGDMTVNGLESGLKTESDQLRVFGTHFVSPTVQVQGMLGKDINVDGGFQNNSVAQFRLVKVY</sequence>
<gene>
    <name evidence="2" type="ORF">SAMN04488045_0667</name>
</gene>